<reference evidence="1 2" key="1">
    <citation type="submission" date="2018-01" db="EMBL/GenBank/DDBJ databases">
        <title>Whole genome analyses suggest that Burkholderia sensu lato contains two further novel genera in the rhizoxinica-symbiotica group Mycetohabitans gen. nov., and Trinickia gen. nov.: implications for the evolution of diazotrophy and nodulation in the Burkholderiaceae.</title>
        <authorList>
            <person name="Estrada-de los Santos P."/>
            <person name="Palmer M."/>
            <person name="Chavez-Ramirez B."/>
            <person name="Beukes C."/>
            <person name="Steenkamp E.T."/>
            <person name="Hirsch A.M."/>
            <person name="Manyaka P."/>
            <person name="Maluk M."/>
            <person name="Lafos M."/>
            <person name="Crook M."/>
            <person name="Gross E."/>
            <person name="Simon M.F."/>
            <person name="Bueno dos Reis Junior F."/>
            <person name="Poole P.S."/>
            <person name="Venter S.N."/>
            <person name="James E.K."/>
        </authorList>
    </citation>
    <scope>NUCLEOTIDE SEQUENCE [LARGE SCALE GENOMIC DNA]</scope>
    <source>
        <strain evidence="1 2">GIMN1.004</strain>
    </source>
</reference>
<keyword evidence="2" id="KW-1185">Reference proteome</keyword>
<organism evidence="1 2">
    <name type="scientific">Trinickia dabaoshanensis</name>
    <dbReference type="NCBI Taxonomy" id="564714"/>
    <lineage>
        <taxon>Bacteria</taxon>
        <taxon>Pseudomonadati</taxon>
        <taxon>Pseudomonadota</taxon>
        <taxon>Betaproteobacteria</taxon>
        <taxon>Burkholderiales</taxon>
        <taxon>Burkholderiaceae</taxon>
        <taxon>Trinickia</taxon>
    </lineage>
</organism>
<comment type="caution">
    <text evidence="1">The sequence shown here is derived from an EMBL/GenBank/DDBJ whole genome shotgun (WGS) entry which is preliminary data.</text>
</comment>
<dbReference type="OrthoDB" id="9102188at2"/>
<evidence type="ECO:0000313" key="2">
    <source>
        <dbReference type="Proteomes" id="UP000235616"/>
    </source>
</evidence>
<dbReference type="AlphaFoldDB" id="A0A2N7VRN1"/>
<name>A0A2N7VRN1_9BURK</name>
<dbReference type="EMBL" id="PNYA01000010">
    <property type="protein sequence ID" value="PMS19818.1"/>
    <property type="molecule type" value="Genomic_DNA"/>
</dbReference>
<gene>
    <name evidence="1" type="ORF">C0Z18_12435</name>
</gene>
<proteinExistence type="predicted"/>
<evidence type="ECO:0008006" key="3">
    <source>
        <dbReference type="Google" id="ProtNLM"/>
    </source>
</evidence>
<sequence>MSSLIGAAWTTSSAIAKEIAVVPEVNPAGDIPDTQVFVNYSSPLRFSLKVPEGWARTERADGARFADKYNAVDVTVAPAVQAPTIAAVKSGYVADLVKDGRAVKIESVRQMTLQASSAFLIVYTSNSEPNPVTNKQLRLRSDRYLIYRSGRLATVDLSAPLGADNVDQWKLISNSFRWR</sequence>
<protein>
    <recommendedName>
        <fullName evidence="3">PsbP C-terminal domain-containing protein</fullName>
    </recommendedName>
</protein>
<evidence type="ECO:0000313" key="1">
    <source>
        <dbReference type="EMBL" id="PMS19818.1"/>
    </source>
</evidence>
<accession>A0A2N7VRN1</accession>
<dbReference type="Proteomes" id="UP000235616">
    <property type="component" value="Unassembled WGS sequence"/>
</dbReference>